<evidence type="ECO:0000259" key="4">
    <source>
        <dbReference type="Pfam" id="PF00127"/>
    </source>
</evidence>
<dbReference type="SUPFAM" id="SSF49503">
    <property type="entry name" value="Cupredoxins"/>
    <property type="match status" value="1"/>
</dbReference>
<organism evidence="5 6">
    <name type="scientific">Solirubrobacter ginsenosidimutans</name>
    <dbReference type="NCBI Taxonomy" id="490573"/>
    <lineage>
        <taxon>Bacteria</taxon>
        <taxon>Bacillati</taxon>
        <taxon>Actinomycetota</taxon>
        <taxon>Thermoleophilia</taxon>
        <taxon>Solirubrobacterales</taxon>
        <taxon>Solirubrobacteraceae</taxon>
        <taxon>Solirubrobacter</taxon>
    </lineage>
</organism>
<keyword evidence="3" id="KW-0732">Signal</keyword>
<comment type="caution">
    <text evidence="5">The sequence shown here is derived from an EMBL/GenBank/DDBJ whole genome shotgun (WGS) entry which is preliminary data.</text>
</comment>
<dbReference type="AlphaFoldDB" id="A0A9X3MT19"/>
<evidence type="ECO:0000256" key="3">
    <source>
        <dbReference type="SAM" id="SignalP"/>
    </source>
</evidence>
<keyword evidence="1" id="KW-0479">Metal-binding</keyword>
<dbReference type="GO" id="GO:0005507">
    <property type="term" value="F:copper ion binding"/>
    <property type="evidence" value="ECO:0007669"/>
    <property type="project" value="InterPro"/>
</dbReference>
<dbReference type="Gene3D" id="2.60.40.420">
    <property type="entry name" value="Cupredoxins - blue copper proteins"/>
    <property type="match status" value="1"/>
</dbReference>
<evidence type="ECO:0000256" key="2">
    <source>
        <dbReference type="ARBA" id="ARBA00023008"/>
    </source>
</evidence>
<protein>
    <submittedName>
        <fullName evidence="5">Plastocyanin/azurin family copper-binding protein</fullName>
    </submittedName>
</protein>
<proteinExistence type="predicted"/>
<dbReference type="EMBL" id="JAPDOD010000019">
    <property type="protein sequence ID" value="MDA0162516.1"/>
    <property type="molecule type" value="Genomic_DNA"/>
</dbReference>
<dbReference type="Proteomes" id="UP001149140">
    <property type="component" value="Unassembled WGS sequence"/>
</dbReference>
<dbReference type="RefSeq" id="WP_270041757.1">
    <property type="nucleotide sequence ID" value="NZ_JAPDOD010000019.1"/>
</dbReference>
<keyword evidence="6" id="KW-1185">Reference proteome</keyword>
<evidence type="ECO:0000256" key="1">
    <source>
        <dbReference type="ARBA" id="ARBA00022723"/>
    </source>
</evidence>
<dbReference type="InterPro" id="IPR000923">
    <property type="entry name" value="BlueCu_1"/>
</dbReference>
<feature type="domain" description="Blue (type 1) copper" evidence="4">
    <location>
        <begin position="374"/>
        <end position="448"/>
    </location>
</feature>
<keyword evidence="2" id="KW-0186">Copper</keyword>
<gene>
    <name evidence="5" type="ORF">OM076_19740</name>
</gene>
<dbReference type="GO" id="GO:0009055">
    <property type="term" value="F:electron transfer activity"/>
    <property type="evidence" value="ECO:0007669"/>
    <property type="project" value="InterPro"/>
</dbReference>
<dbReference type="Pfam" id="PF00127">
    <property type="entry name" value="Copper-bind"/>
    <property type="match status" value="1"/>
</dbReference>
<feature type="signal peptide" evidence="3">
    <location>
        <begin position="1"/>
        <end position="25"/>
    </location>
</feature>
<accession>A0A9X3MT19</accession>
<evidence type="ECO:0000313" key="6">
    <source>
        <dbReference type="Proteomes" id="UP001149140"/>
    </source>
</evidence>
<reference evidence="5" key="1">
    <citation type="submission" date="2022-10" db="EMBL/GenBank/DDBJ databases">
        <title>The WGS of Solirubrobacter ginsenosidimutans DSM 21036.</title>
        <authorList>
            <person name="Jiang Z."/>
        </authorList>
    </citation>
    <scope>NUCLEOTIDE SEQUENCE</scope>
    <source>
        <strain evidence="5">DSM 21036</strain>
    </source>
</reference>
<feature type="chain" id="PRO_5040969023" evidence="3">
    <location>
        <begin position="26"/>
        <end position="450"/>
    </location>
</feature>
<name>A0A9X3MT19_9ACTN</name>
<evidence type="ECO:0000313" key="5">
    <source>
        <dbReference type="EMBL" id="MDA0162516.1"/>
    </source>
</evidence>
<sequence length="450" mass="49256">MFRRAASLLILAGVLAAALPAAAQAARKTLVLRSAPVAMGGYNVAFPKLFVPAPKLDGYVVGMEARLVDTRGKVVTIRDVMLHHTVFYRRGAPESQSVCAGKTQEAFYGTGEEDEQLRLPPGYGYPVAKGDRWKMNAMLMSHSQRSVRVRVEYTVTVETGVKLEPVIPLWVRANGCGDAVSYPVWGDDGPGATDTRSFDWKVPFDARIVAVGGHLHGGAKDMFLTQQACGGRRLLDTAPRYGMPDNLYYTARPVLHEPGPVDTRYFLSKTGIQVRRGETLKLTGLYDSSKPHTRVMSIMHVYLAKHAAPATQDCAPLPADAQELVKDEPVRLDPPDVSVPLNELGADGHTREITDLPWPLSTLGNPATVALKDNAFDPPYVQIKRDSKLTWSFDDEIAHNVTFASGPVLTGSPTLSGGQTFTTQFTRTGRYELFCYLHPLAMHQVIDVVD</sequence>
<dbReference type="InterPro" id="IPR008972">
    <property type="entry name" value="Cupredoxin"/>
</dbReference>